<dbReference type="PANTHER" id="PTHR21621">
    <property type="entry name" value="RIBOSOMAL PROTEIN S6 MODIFICATION PROTEIN"/>
    <property type="match status" value="1"/>
</dbReference>
<organism evidence="3 4">
    <name type="scientific">Oceanobacillus luteolus</name>
    <dbReference type="NCBI Taxonomy" id="1274358"/>
    <lineage>
        <taxon>Bacteria</taxon>
        <taxon>Bacillati</taxon>
        <taxon>Bacillota</taxon>
        <taxon>Bacilli</taxon>
        <taxon>Bacillales</taxon>
        <taxon>Bacillaceae</taxon>
        <taxon>Oceanobacillus</taxon>
    </lineage>
</organism>
<proteinExistence type="predicted"/>
<accession>A0ABW4HUG2</accession>
<evidence type="ECO:0000313" key="4">
    <source>
        <dbReference type="Proteomes" id="UP001597221"/>
    </source>
</evidence>
<dbReference type="Gene3D" id="3.40.50.20">
    <property type="match status" value="1"/>
</dbReference>
<dbReference type="PANTHER" id="PTHR21621:SF0">
    <property type="entry name" value="BETA-CITRYLGLUTAMATE SYNTHASE B-RELATED"/>
    <property type="match status" value="1"/>
</dbReference>
<evidence type="ECO:0000256" key="1">
    <source>
        <dbReference type="PROSITE-ProRule" id="PRU00409"/>
    </source>
</evidence>
<keyword evidence="1" id="KW-0067">ATP-binding</keyword>
<dbReference type="InterPro" id="IPR013651">
    <property type="entry name" value="ATP-grasp_RimK-type"/>
</dbReference>
<reference evidence="4" key="1">
    <citation type="journal article" date="2019" name="Int. J. Syst. Evol. Microbiol.">
        <title>The Global Catalogue of Microorganisms (GCM) 10K type strain sequencing project: providing services to taxonomists for standard genome sequencing and annotation.</title>
        <authorList>
            <consortium name="The Broad Institute Genomics Platform"/>
            <consortium name="The Broad Institute Genome Sequencing Center for Infectious Disease"/>
            <person name="Wu L."/>
            <person name="Ma J."/>
        </authorList>
    </citation>
    <scope>NUCLEOTIDE SEQUENCE [LARGE SCALE GENOMIC DNA]</scope>
    <source>
        <strain evidence="4">CGMCC 1.12376</strain>
    </source>
</reference>
<evidence type="ECO:0000313" key="3">
    <source>
        <dbReference type="EMBL" id="MFD1609048.1"/>
    </source>
</evidence>
<feature type="domain" description="ATP-grasp" evidence="2">
    <location>
        <begin position="103"/>
        <end position="279"/>
    </location>
</feature>
<name>A0ABW4HUG2_9BACI</name>
<sequence>MLQAWLIYNKEGSNINHSYISWFIEEANKKSIDMKLIIRENLAIGIRNNQKVLLLNGKEVAAPDIAVVRTIDPLLSSHLEDMGICVFNSATVARICNHKGLTHHEVQKLAIPMMDTYFYTLETLPKLPPLPFPFVVKNVQGKGGKEVFFITDEVDWIDKRSNFSQEIIIQTTDVQIGKDLRVYVLGKKIIAAVLRESKNDYRANYTLGGNISLYTLNDRERELIERIYHHFDFDLVGIDFLIGKSGDLLFNEIEDIVGSRMLSKLTDINLLEKYTEHILEKWKKQNPGSVK</sequence>
<protein>
    <submittedName>
        <fullName evidence="3">RimK family alpha-L-glutamate ligase</fullName>
    </submittedName>
</protein>
<dbReference type="SUPFAM" id="SSF56059">
    <property type="entry name" value="Glutathione synthetase ATP-binding domain-like"/>
    <property type="match status" value="1"/>
</dbReference>
<dbReference type="GO" id="GO:0016874">
    <property type="term" value="F:ligase activity"/>
    <property type="evidence" value="ECO:0007669"/>
    <property type="project" value="UniProtKB-KW"/>
</dbReference>
<gene>
    <name evidence="3" type="ORF">ACFSBH_15645</name>
</gene>
<dbReference type="Proteomes" id="UP001597221">
    <property type="component" value="Unassembled WGS sequence"/>
</dbReference>
<comment type="caution">
    <text evidence="3">The sequence shown here is derived from an EMBL/GenBank/DDBJ whole genome shotgun (WGS) entry which is preliminary data.</text>
</comment>
<dbReference type="Gene3D" id="3.30.470.20">
    <property type="entry name" value="ATP-grasp fold, B domain"/>
    <property type="match status" value="1"/>
</dbReference>
<evidence type="ECO:0000259" key="2">
    <source>
        <dbReference type="PROSITE" id="PS50975"/>
    </source>
</evidence>
<dbReference type="InterPro" id="IPR011761">
    <property type="entry name" value="ATP-grasp"/>
</dbReference>
<dbReference type="PROSITE" id="PS50975">
    <property type="entry name" value="ATP_GRASP"/>
    <property type="match status" value="1"/>
</dbReference>
<keyword evidence="1" id="KW-0547">Nucleotide-binding</keyword>
<keyword evidence="3" id="KW-0436">Ligase</keyword>
<dbReference type="EMBL" id="JBHUDE010000145">
    <property type="protein sequence ID" value="MFD1609048.1"/>
    <property type="molecule type" value="Genomic_DNA"/>
</dbReference>
<keyword evidence="4" id="KW-1185">Reference proteome</keyword>
<dbReference type="RefSeq" id="WP_379598472.1">
    <property type="nucleotide sequence ID" value="NZ_JBHUDE010000145.1"/>
</dbReference>
<dbReference type="Pfam" id="PF08443">
    <property type="entry name" value="RimK"/>
    <property type="match status" value="1"/>
</dbReference>